<evidence type="ECO:0000313" key="8">
    <source>
        <dbReference type="Proteomes" id="UP001497480"/>
    </source>
</evidence>
<organism evidence="7 8">
    <name type="scientific">Lupinus luteus</name>
    <name type="common">European yellow lupine</name>
    <dbReference type="NCBI Taxonomy" id="3873"/>
    <lineage>
        <taxon>Eukaryota</taxon>
        <taxon>Viridiplantae</taxon>
        <taxon>Streptophyta</taxon>
        <taxon>Embryophyta</taxon>
        <taxon>Tracheophyta</taxon>
        <taxon>Spermatophyta</taxon>
        <taxon>Magnoliopsida</taxon>
        <taxon>eudicotyledons</taxon>
        <taxon>Gunneridae</taxon>
        <taxon>Pentapetalae</taxon>
        <taxon>rosids</taxon>
        <taxon>fabids</taxon>
        <taxon>Fabales</taxon>
        <taxon>Fabaceae</taxon>
        <taxon>Papilionoideae</taxon>
        <taxon>50 kb inversion clade</taxon>
        <taxon>genistoids sensu lato</taxon>
        <taxon>core genistoids</taxon>
        <taxon>Genisteae</taxon>
        <taxon>Lupinus</taxon>
    </lineage>
</organism>
<proteinExistence type="inferred from homology"/>
<keyword evidence="8" id="KW-1185">Reference proteome</keyword>
<reference evidence="7 8" key="1">
    <citation type="submission" date="2024-03" db="EMBL/GenBank/DDBJ databases">
        <authorList>
            <person name="Martinez-Hernandez J."/>
        </authorList>
    </citation>
    <scope>NUCLEOTIDE SEQUENCE [LARGE SCALE GENOMIC DNA]</scope>
</reference>
<feature type="compositionally biased region" description="Polar residues" evidence="6">
    <location>
        <begin position="1070"/>
        <end position="1079"/>
    </location>
</feature>
<accession>A0AAV1WG44</accession>
<dbReference type="PANTHER" id="PTHR31908">
    <property type="entry name" value="PROTEIN CROWDED NUCLEI 4"/>
    <property type="match status" value="1"/>
</dbReference>
<feature type="region of interest" description="Disordered" evidence="6">
    <location>
        <begin position="918"/>
        <end position="967"/>
    </location>
</feature>
<evidence type="ECO:0000256" key="4">
    <source>
        <dbReference type="ARBA" id="ARBA00024208"/>
    </source>
</evidence>
<evidence type="ECO:0000256" key="3">
    <source>
        <dbReference type="ARBA" id="ARBA00024186"/>
    </source>
</evidence>
<feature type="region of interest" description="Disordered" evidence="6">
    <location>
        <begin position="1"/>
        <end position="29"/>
    </location>
</feature>
<evidence type="ECO:0000256" key="1">
    <source>
        <dbReference type="ARBA" id="ARBA00023054"/>
    </source>
</evidence>
<evidence type="ECO:0000313" key="7">
    <source>
        <dbReference type="EMBL" id="CAL0308009.1"/>
    </source>
</evidence>
<feature type="compositionally biased region" description="Basic residues" evidence="6">
    <location>
        <begin position="947"/>
        <end position="957"/>
    </location>
</feature>
<dbReference type="InterPro" id="IPR040418">
    <property type="entry name" value="CRWN"/>
</dbReference>
<comment type="similarity">
    <text evidence="4">Belongs to the CRWN family.</text>
</comment>
<sequence length="1269" mass="145743">MFTPQRKVTPTAASFTPHRGTTSNLPSSVSKGKSVLFAEEPPFPPPLASISETTTEVAVGFDAGNIDDWRKFKEAGLLDEAVMQRKDHEAVLDKVSRLEKELFDYQYNMGLLLIEKNEWSLKFDQLRQQLAETEAILKREQSTHLIALSEVQKREENLRKALSTEKQCGADLERALRAMQEEHAQILSSSKTKLAEADALVDGIEEKSSVVNNKLHDAEAKLAEVNIRNAELDMKLRELEVRESLLQKERSSVATDRESFEATFYKQREDLKEWERKLRQREDMLSDGRQNIGEREENAIETEKNLKQKERDLEVLEKNINSSNSVLHEKEAEISRRLVDLDMEEKKVDSLKSMLEMKEKELLETELKLSAREREGIQKVLAEQKDMLDLKLQQFELEMEQKRKSLVEEFRSKEEALEQREVEVNHRETKIGKEDQVLSKKAERIKEQNKELEVKLKSLKEKEKTMKIKEKELEKEKQQLLADMESLGNLKVELEKTKAEISQQELQICQESESLKLTEDERSEHSRLQLELKQEIEHTRLQKGLLLTETESLRKDRERFEKEWEVLDDKKAKISKEQHEIDVEKERLRKLQHTEEEKLKREKQDMIDHIKKEMEKLELEKESFRESMEQEKLLLSEKVKNEKAQILNDFEWKTRNLENEMQKRQEQMEKDLKERERKFEEEMERELNNINAMKDSTEKEWEEVKSVGLRLENERKELESNKQQLKSGQHEMHKDSEMLINLSMKVKKERERLVSERNHFLALVEKLRNCRGCGEVVRDFVVSDVQLPECKERKVIPLSTSPVLNDGILKNSEDNLAASDSNYSGSARPVSWLRKCTSKIFNISPIKRTDAVSASDTVGSSPLSDVHVNTKHVENIASIPNVVGAKGVLEEQQPSGVIAAHHSSQHQFDNIVREVGDEHSQPVDNHSYMDSFVDGAPVDSQQSAPKSHQRRAGRKSKSGISRTRSVKAVVKEAEEFLGKAAEKTEDASLQSLNTDRVKEESREDSSARNTGRKRLREQSTRVTESEQNVGDSEVQSDSVTTGGRRKKRQTAVAPMPVLTQKRYNLRGHKTSASNVSSAQEKSKETRSVDKEAAGGKVAHKNMNTDAAAGTSSVVADDNVQTTHLVQVSTAKTVVFSEEKVVRFEVPKDIVDDNGVATDFVDCVEENAQPEDGNTTREVENVRVVRFEVPKHVADENVAATNSVVHEEENAQPQYGDEDNDNELVEEEEEEEGEEKEEEEGDDEEEEDDDEEEHPGEVSIGKKIFKFFTS</sequence>
<feature type="compositionally biased region" description="Basic and acidic residues" evidence="6">
    <location>
        <begin position="1080"/>
        <end position="1093"/>
    </location>
</feature>
<dbReference type="Proteomes" id="UP001497480">
    <property type="component" value="Unassembled WGS sequence"/>
</dbReference>
<dbReference type="PANTHER" id="PTHR31908:SF9">
    <property type="entry name" value="PROTEIN CROWDED NUCLEI 3"/>
    <property type="match status" value="1"/>
</dbReference>
<name>A0AAV1WG44_LUPLU</name>
<dbReference type="GO" id="GO:0005652">
    <property type="term" value="C:nuclear lamina"/>
    <property type="evidence" value="ECO:0007669"/>
    <property type="project" value="UniProtKB-SubCell"/>
</dbReference>
<dbReference type="EMBL" id="CAXHTB010000006">
    <property type="protein sequence ID" value="CAL0308009.1"/>
    <property type="molecule type" value="Genomic_DNA"/>
</dbReference>
<feature type="coiled-coil region" evidence="5">
    <location>
        <begin position="567"/>
        <end position="731"/>
    </location>
</feature>
<dbReference type="GO" id="GO:0006997">
    <property type="term" value="P:nucleus organization"/>
    <property type="evidence" value="ECO:0007669"/>
    <property type="project" value="InterPro"/>
</dbReference>
<keyword evidence="2" id="KW-0539">Nucleus</keyword>
<gene>
    <name evidence="7" type="ORF">LLUT_LOCUS9069</name>
</gene>
<feature type="region of interest" description="Disordered" evidence="6">
    <location>
        <begin position="981"/>
        <end position="1093"/>
    </location>
</feature>
<feature type="coiled-coil region" evidence="5">
    <location>
        <begin position="435"/>
        <end position="507"/>
    </location>
</feature>
<evidence type="ECO:0000256" key="2">
    <source>
        <dbReference type="ARBA" id="ARBA00023242"/>
    </source>
</evidence>
<feature type="region of interest" description="Disordered" evidence="6">
    <location>
        <begin position="1196"/>
        <end position="1269"/>
    </location>
</feature>
<evidence type="ECO:0008006" key="9">
    <source>
        <dbReference type="Google" id="ProtNLM"/>
    </source>
</evidence>
<keyword evidence="1 5" id="KW-0175">Coiled coil</keyword>
<comment type="subcellular location">
    <subcellularLocation>
        <location evidence="3">Nucleus lamina</location>
    </subcellularLocation>
</comment>
<feature type="compositionally biased region" description="Acidic residues" evidence="6">
    <location>
        <begin position="1215"/>
        <end position="1253"/>
    </location>
</feature>
<feature type="compositionally biased region" description="Polar residues" evidence="6">
    <location>
        <begin position="1020"/>
        <end position="1041"/>
    </location>
</feature>
<feature type="coiled-coil region" evidence="5">
    <location>
        <begin position="215"/>
        <end position="405"/>
    </location>
</feature>
<evidence type="ECO:0000256" key="6">
    <source>
        <dbReference type="SAM" id="MobiDB-lite"/>
    </source>
</evidence>
<feature type="coiled-coil region" evidence="5">
    <location>
        <begin position="116"/>
        <end position="143"/>
    </location>
</feature>
<feature type="compositionally biased region" description="Basic and acidic residues" evidence="6">
    <location>
        <begin position="995"/>
        <end position="1006"/>
    </location>
</feature>
<dbReference type="AlphaFoldDB" id="A0AAV1WG44"/>
<comment type="caution">
    <text evidence="7">The sequence shown here is derived from an EMBL/GenBank/DDBJ whole genome shotgun (WGS) entry which is preliminary data.</text>
</comment>
<evidence type="ECO:0000256" key="5">
    <source>
        <dbReference type="SAM" id="Coils"/>
    </source>
</evidence>
<protein>
    <recommendedName>
        <fullName evidence="9">Nuclear matrix constituent protein 1-like protein</fullName>
    </recommendedName>
</protein>